<dbReference type="Proteomes" id="UP000244890">
    <property type="component" value="Chromosome"/>
</dbReference>
<sequence length="344" mass="40160">MRKIKLKRSNMRIYKIIFLAFCFIFSMLHSYATQSEIPQEITYTTYLLNKHKLFIANSPKGILFAGIQGKDSQNCLLNEEIPLKNGSLKCGIYSFKVHNGKIEETHNLLIQTSFSLKAQEAIYEHPNYPDNKISILFQCSTDSRIQKLLEQMYQKNFSCGSGKELFYEKAKASMQEYIKNANTDKKEAQELLKYSPLEDNVMDMLVYFDDELLVFERSSYLYTGGAHGMPTKQGIILSKSQGLIPIDKNINLNNHQLKTLLWKKYREYLKRLPKETPPPQTYINFEDFKVSDSILLDYDGVIFLYQPYEILPYSYGIIRLKIPLIALKNFEDFKNSVFEYLLKH</sequence>
<dbReference type="Pfam" id="PF11738">
    <property type="entry name" value="DUF3298"/>
    <property type="match status" value="1"/>
</dbReference>
<evidence type="ECO:0000313" key="4">
    <source>
        <dbReference type="Proteomes" id="UP000244890"/>
    </source>
</evidence>
<feature type="domain" description="Deacetylase PdaC" evidence="2">
    <location>
        <begin position="140"/>
        <end position="229"/>
    </location>
</feature>
<evidence type="ECO:0000259" key="1">
    <source>
        <dbReference type="Pfam" id="PF11738"/>
    </source>
</evidence>
<dbReference type="EMBL" id="CP021886">
    <property type="protein sequence ID" value="AWI33315.1"/>
    <property type="molecule type" value="Genomic_DNA"/>
</dbReference>
<organism evidence="3 4">
    <name type="scientific">Helicobacter apodemus</name>
    <dbReference type="NCBI Taxonomy" id="135569"/>
    <lineage>
        <taxon>Bacteria</taxon>
        <taxon>Pseudomonadati</taxon>
        <taxon>Campylobacterota</taxon>
        <taxon>Epsilonproteobacteria</taxon>
        <taxon>Campylobacterales</taxon>
        <taxon>Helicobacteraceae</taxon>
        <taxon>Helicobacter</taxon>
    </lineage>
</organism>
<evidence type="ECO:0000259" key="2">
    <source>
        <dbReference type="Pfam" id="PF13739"/>
    </source>
</evidence>
<dbReference type="Gene3D" id="3.30.565.40">
    <property type="entry name" value="Fervidobacterium nodosum Rt17-B1 like"/>
    <property type="match status" value="1"/>
</dbReference>
<accession>A0A2U8FD25</accession>
<gene>
    <name evidence="3" type="ORF">CDV25_00015</name>
</gene>
<proteinExistence type="predicted"/>
<feature type="domain" description="DUF3298" evidence="1">
    <location>
        <begin position="257"/>
        <end position="323"/>
    </location>
</feature>
<name>A0A2U8FD25_9HELI</name>
<reference evidence="3 4" key="1">
    <citation type="submission" date="2017-06" db="EMBL/GenBank/DDBJ databases">
        <title>Complete genome of Helicobacter apodemus.</title>
        <authorList>
            <person name="Cho S."/>
        </authorList>
    </citation>
    <scope>NUCLEOTIDE SEQUENCE [LARGE SCALE GENOMIC DNA]</scope>
    <source>
        <strain evidence="4">SNUVETPUB-15-01</strain>
    </source>
</reference>
<dbReference type="AlphaFoldDB" id="A0A2U8FD25"/>
<dbReference type="InterPro" id="IPR025303">
    <property type="entry name" value="PdaC"/>
</dbReference>
<dbReference type="KEGG" id="had:CDV25_00015"/>
<dbReference type="InterPro" id="IPR037126">
    <property type="entry name" value="PdaC/RsiV-like_sf"/>
</dbReference>
<protein>
    <submittedName>
        <fullName evidence="3">DUF3298 domain-containing protein</fullName>
    </submittedName>
</protein>
<evidence type="ECO:0000313" key="3">
    <source>
        <dbReference type="EMBL" id="AWI33315.1"/>
    </source>
</evidence>
<dbReference type="Gene3D" id="3.90.640.20">
    <property type="entry name" value="Heat-shock cognate protein, ATPase"/>
    <property type="match status" value="1"/>
</dbReference>
<dbReference type="Pfam" id="PF13739">
    <property type="entry name" value="PdaC"/>
    <property type="match status" value="1"/>
</dbReference>
<dbReference type="OrthoDB" id="5637at2"/>
<dbReference type="InterPro" id="IPR021729">
    <property type="entry name" value="DUF3298"/>
</dbReference>